<dbReference type="AlphaFoldDB" id="A0A4Y7XEG9"/>
<dbReference type="GO" id="GO:0046872">
    <property type="term" value="F:metal ion binding"/>
    <property type="evidence" value="ECO:0007669"/>
    <property type="project" value="UniProtKB-KW"/>
</dbReference>
<gene>
    <name evidence="9" type="ORF">E2B99_03045</name>
</gene>
<dbReference type="GO" id="GO:0016787">
    <property type="term" value="F:hydrolase activity"/>
    <property type="evidence" value="ECO:0007669"/>
    <property type="project" value="UniProtKB-KW"/>
</dbReference>
<comment type="similarity">
    <text evidence="7">Belongs to the PINc/VapC protein family.</text>
</comment>
<dbReference type="CDD" id="cd18746">
    <property type="entry name" value="PIN_VapC4-5_FitB-like"/>
    <property type="match status" value="1"/>
</dbReference>
<evidence type="ECO:0000256" key="4">
    <source>
        <dbReference type="ARBA" id="ARBA00022723"/>
    </source>
</evidence>
<dbReference type="GO" id="GO:0004518">
    <property type="term" value="F:nuclease activity"/>
    <property type="evidence" value="ECO:0007669"/>
    <property type="project" value="UniProtKB-KW"/>
</dbReference>
<dbReference type="Proteomes" id="UP000297834">
    <property type="component" value="Unassembled WGS sequence"/>
</dbReference>
<comment type="caution">
    <text evidence="9">The sequence shown here is derived from an EMBL/GenBank/DDBJ whole genome shotgun (WGS) entry which is preliminary data.</text>
</comment>
<evidence type="ECO:0000256" key="7">
    <source>
        <dbReference type="ARBA" id="ARBA00038093"/>
    </source>
</evidence>
<sequence>MLLLDTNVISELRKVHTGKADLRFAQWANQLILPELYVSAISIMELETGVLRIERRDFQQGQLLRQWLDQQVLPTFEKRILAIDTKVALACARLHVPDPRSERDALIAATAIIHGMTVVTRNIADFKETGVSLFNPWQA</sequence>
<name>A0A4Y7XEG9_9GAMM</name>
<dbReference type="PANTHER" id="PTHR33653">
    <property type="entry name" value="RIBONUCLEASE VAPC2"/>
    <property type="match status" value="1"/>
</dbReference>
<evidence type="ECO:0000259" key="8">
    <source>
        <dbReference type="Pfam" id="PF01850"/>
    </source>
</evidence>
<dbReference type="InterPro" id="IPR002716">
    <property type="entry name" value="PIN_dom"/>
</dbReference>
<evidence type="ECO:0000256" key="6">
    <source>
        <dbReference type="ARBA" id="ARBA00022842"/>
    </source>
</evidence>
<evidence type="ECO:0000313" key="10">
    <source>
        <dbReference type="Proteomes" id="UP000297834"/>
    </source>
</evidence>
<dbReference type="InterPro" id="IPR029060">
    <property type="entry name" value="PIN-like_dom_sf"/>
</dbReference>
<dbReference type="SUPFAM" id="SSF88723">
    <property type="entry name" value="PIN domain-like"/>
    <property type="match status" value="1"/>
</dbReference>
<keyword evidence="6" id="KW-0460">Magnesium</keyword>
<dbReference type="Gene3D" id="3.40.50.1010">
    <property type="entry name" value="5'-nuclease"/>
    <property type="match status" value="1"/>
</dbReference>
<evidence type="ECO:0000256" key="5">
    <source>
        <dbReference type="ARBA" id="ARBA00022801"/>
    </source>
</evidence>
<dbReference type="Pfam" id="PF01850">
    <property type="entry name" value="PIN"/>
    <property type="match status" value="1"/>
</dbReference>
<evidence type="ECO:0000256" key="1">
    <source>
        <dbReference type="ARBA" id="ARBA00001946"/>
    </source>
</evidence>
<reference evidence="9 10" key="1">
    <citation type="submission" date="2019-03" db="EMBL/GenBank/DDBJ databases">
        <title>Alkanindiges illinoisensis: a potential pathogenic isolated from ascites of a gastric cancer patient with abdominal metastasis.</title>
        <authorList>
            <person name="Hu X."/>
            <person name="Yang B."/>
            <person name="Yan X."/>
            <person name="Lin L."/>
            <person name="Zhao H."/>
            <person name="Zhou F."/>
            <person name="Su B."/>
            <person name="Chen J."/>
            <person name="Rui Y."/>
            <person name="Wang Q."/>
            <person name="Zheng L."/>
        </authorList>
    </citation>
    <scope>NUCLEOTIDE SEQUENCE [LARGE SCALE GENOMIC DNA]</scope>
    <source>
        <strain evidence="9 10">NFYY 23406</strain>
    </source>
</reference>
<comment type="cofactor">
    <cofactor evidence="1">
        <name>Mg(2+)</name>
        <dbReference type="ChEBI" id="CHEBI:18420"/>
    </cofactor>
</comment>
<dbReference type="OrthoDB" id="9804823at2"/>
<feature type="domain" description="PIN" evidence="8">
    <location>
        <begin position="3"/>
        <end position="129"/>
    </location>
</feature>
<evidence type="ECO:0000256" key="3">
    <source>
        <dbReference type="ARBA" id="ARBA00022722"/>
    </source>
</evidence>
<evidence type="ECO:0000313" key="9">
    <source>
        <dbReference type="EMBL" id="TEU30180.1"/>
    </source>
</evidence>
<dbReference type="STRING" id="1120977.GCA_000619845_01153"/>
<dbReference type="InterPro" id="IPR050556">
    <property type="entry name" value="Type_II_TA_system_RNase"/>
</dbReference>
<organism evidence="9 10">
    <name type="scientific">Alkanindiges illinoisensis</name>
    <dbReference type="NCBI Taxonomy" id="197183"/>
    <lineage>
        <taxon>Bacteria</taxon>
        <taxon>Pseudomonadati</taxon>
        <taxon>Pseudomonadota</taxon>
        <taxon>Gammaproteobacteria</taxon>
        <taxon>Moraxellales</taxon>
        <taxon>Moraxellaceae</taxon>
        <taxon>Alkanindiges</taxon>
    </lineage>
</organism>
<dbReference type="EMBL" id="SNTY01000011">
    <property type="protein sequence ID" value="TEU30180.1"/>
    <property type="molecule type" value="Genomic_DNA"/>
</dbReference>
<keyword evidence="4" id="KW-0479">Metal-binding</keyword>
<proteinExistence type="inferred from homology"/>
<keyword evidence="2" id="KW-1277">Toxin-antitoxin system</keyword>
<evidence type="ECO:0000256" key="2">
    <source>
        <dbReference type="ARBA" id="ARBA00022649"/>
    </source>
</evidence>
<keyword evidence="10" id="KW-1185">Reference proteome</keyword>
<dbReference type="RefSeq" id="WP_134243507.1">
    <property type="nucleotide sequence ID" value="NZ_SNTY01000011.1"/>
</dbReference>
<keyword evidence="3" id="KW-0540">Nuclease</keyword>
<protein>
    <submittedName>
        <fullName evidence="9">Type II toxin-antitoxin system VapC family toxin</fullName>
    </submittedName>
</protein>
<keyword evidence="5" id="KW-0378">Hydrolase</keyword>
<accession>A0A4Y7XEG9</accession>
<dbReference type="PANTHER" id="PTHR33653:SF1">
    <property type="entry name" value="RIBONUCLEASE VAPC2"/>
    <property type="match status" value="1"/>
</dbReference>